<keyword evidence="1" id="KW-0472">Membrane</keyword>
<reference evidence="3" key="1">
    <citation type="submission" date="2021-11" db="EMBL/GenBank/DDBJ databases">
        <authorList>
            <person name="Herlambang A."/>
            <person name="Guo Y."/>
            <person name="Takashima Y."/>
            <person name="Nishizawa T."/>
        </authorList>
    </citation>
    <scope>NUCLEOTIDE SEQUENCE</scope>
    <source>
        <strain evidence="3">E1425</strain>
    </source>
</reference>
<keyword evidence="2" id="KW-0732">Signal</keyword>
<evidence type="ECO:0000313" key="3">
    <source>
        <dbReference type="EMBL" id="GJJ69437.1"/>
    </source>
</evidence>
<name>A0A9P3H479_9FUNG</name>
<gene>
    <name evidence="3" type="ORF">EMPS_01783</name>
</gene>
<sequence>MRATFIIAAIAAATTVSAYQCPDTTQINQACRSISVAPLVCNNPKVNVNECNAKQCNQTYINNYSDCQCRSNPNMFYEHSVNVQGLLKRCGVAGLTNPYGSPTQYRPGQGTQTFSASSSASGGIGAATRVYNGTAYYGGRNTVVSGTTRLVNATAVVHGTTIVRGTTTWVSGTPGIVSGTSTWGNGATRTGTTTAAPIVAPSETPVVKKQGRKLSGGAIAGIVIACLAALALLGLLGWCLSKRRKQHTIYNNQTTTSYDNRGPTRTVVTEKVEPVVVKSGAHQTYNNVPAGTTTYTTTQSVPVQQNYNTNTYGTNTATHPSTSYNTTTTGYNDARGAVNDVRGVANDVRNGVRGATNAANNAIH</sequence>
<comment type="caution">
    <text evidence="3">The sequence shown here is derived from an EMBL/GenBank/DDBJ whole genome shotgun (WGS) entry which is preliminary data.</text>
</comment>
<evidence type="ECO:0008006" key="5">
    <source>
        <dbReference type="Google" id="ProtNLM"/>
    </source>
</evidence>
<feature type="chain" id="PRO_5040202568" description="Extracellular membrane protein CFEM domain-containing protein" evidence="2">
    <location>
        <begin position="19"/>
        <end position="364"/>
    </location>
</feature>
<feature type="signal peptide" evidence="2">
    <location>
        <begin position="1"/>
        <end position="18"/>
    </location>
</feature>
<evidence type="ECO:0000313" key="4">
    <source>
        <dbReference type="Proteomes" id="UP000827284"/>
    </source>
</evidence>
<accession>A0A9P3H479</accession>
<dbReference type="AlphaFoldDB" id="A0A9P3H479"/>
<dbReference type="Proteomes" id="UP000827284">
    <property type="component" value="Unassembled WGS sequence"/>
</dbReference>
<evidence type="ECO:0000256" key="1">
    <source>
        <dbReference type="SAM" id="Phobius"/>
    </source>
</evidence>
<dbReference type="OrthoDB" id="2442630at2759"/>
<evidence type="ECO:0000256" key="2">
    <source>
        <dbReference type="SAM" id="SignalP"/>
    </source>
</evidence>
<dbReference type="EMBL" id="BQFW01000002">
    <property type="protein sequence ID" value="GJJ69437.1"/>
    <property type="molecule type" value="Genomic_DNA"/>
</dbReference>
<protein>
    <recommendedName>
        <fullName evidence="5">Extracellular membrane protein CFEM domain-containing protein</fullName>
    </recommendedName>
</protein>
<keyword evidence="1" id="KW-1133">Transmembrane helix</keyword>
<keyword evidence="4" id="KW-1185">Reference proteome</keyword>
<reference evidence="3" key="2">
    <citation type="journal article" date="2022" name="Microbiol. Resour. Announc.">
        <title>Whole-Genome Sequence of Entomortierella parvispora E1425, a Mucoromycotan Fungus Associated with Burkholderiaceae-Related Endosymbiotic Bacteria.</title>
        <authorList>
            <person name="Herlambang A."/>
            <person name="Guo Y."/>
            <person name="Takashima Y."/>
            <person name="Narisawa K."/>
            <person name="Ohta H."/>
            <person name="Nishizawa T."/>
        </authorList>
    </citation>
    <scope>NUCLEOTIDE SEQUENCE</scope>
    <source>
        <strain evidence="3">E1425</strain>
    </source>
</reference>
<keyword evidence="1" id="KW-0812">Transmembrane</keyword>
<feature type="transmembrane region" description="Helical" evidence="1">
    <location>
        <begin position="218"/>
        <end position="240"/>
    </location>
</feature>
<organism evidence="3 4">
    <name type="scientific">Entomortierella parvispora</name>
    <dbReference type="NCBI Taxonomy" id="205924"/>
    <lineage>
        <taxon>Eukaryota</taxon>
        <taxon>Fungi</taxon>
        <taxon>Fungi incertae sedis</taxon>
        <taxon>Mucoromycota</taxon>
        <taxon>Mortierellomycotina</taxon>
        <taxon>Mortierellomycetes</taxon>
        <taxon>Mortierellales</taxon>
        <taxon>Mortierellaceae</taxon>
        <taxon>Entomortierella</taxon>
    </lineage>
</organism>
<proteinExistence type="predicted"/>